<dbReference type="PROSITE" id="PS50097">
    <property type="entry name" value="BTB"/>
    <property type="match status" value="1"/>
</dbReference>
<organism evidence="2 3">
    <name type="scientific">Cerrena zonata</name>
    <dbReference type="NCBI Taxonomy" id="2478898"/>
    <lineage>
        <taxon>Eukaryota</taxon>
        <taxon>Fungi</taxon>
        <taxon>Dikarya</taxon>
        <taxon>Basidiomycota</taxon>
        <taxon>Agaricomycotina</taxon>
        <taxon>Agaricomycetes</taxon>
        <taxon>Polyporales</taxon>
        <taxon>Cerrenaceae</taxon>
        <taxon>Cerrena</taxon>
    </lineage>
</organism>
<reference evidence="2 3" key="1">
    <citation type="submission" date="2022-09" db="EMBL/GenBank/DDBJ databases">
        <authorList>
            <person name="Palmer J.M."/>
        </authorList>
    </citation>
    <scope>NUCLEOTIDE SEQUENCE [LARGE SCALE GENOMIC DNA]</scope>
    <source>
        <strain evidence="2 3">DSM 7382</strain>
    </source>
</reference>
<dbReference type="SUPFAM" id="SSF54695">
    <property type="entry name" value="POZ domain"/>
    <property type="match status" value="1"/>
</dbReference>
<dbReference type="InterPro" id="IPR000210">
    <property type="entry name" value="BTB/POZ_dom"/>
</dbReference>
<gene>
    <name evidence="2" type="ORF">QCA50_014304</name>
</gene>
<dbReference type="CDD" id="cd18186">
    <property type="entry name" value="BTB_POZ_ZBTB_KLHL-like"/>
    <property type="match status" value="1"/>
</dbReference>
<accession>A0AAW0FU06</accession>
<dbReference type="EMBL" id="JASBNA010000035">
    <property type="protein sequence ID" value="KAK7682504.1"/>
    <property type="molecule type" value="Genomic_DNA"/>
</dbReference>
<dbReference type="Pfam" id="PF00651">
    <property type="entry name" value="BTB"/>
    <property type="match status" value="1"/>
</dbReference>
<proteinExistence type="predicted"/>
<name>A0AAW0FU06_9APHY</name>
<dbReference type="Proteomes" id="UP001385951">
    <property type="component" value="Unassembled WGS sequence"/>
</dbReference>
<sequence>MNDNTSSLRLQPIELEPCAKRRKRDDEIQQHGLLWFEDGNVILITEDRVGFKLHKSVLSLHSDLFKDMFILPQPVESAEMDGCFVVHLQDASSGMATLLKLFYNHNSSYSGAVSFSLIQDVCHLSHKYQVERWRVDVLMRLSHCYPQDLASQRHPHIANTPLTLPIHFQYWTLDSMNVVNMAIHYEMKAILPSAVYAASQASMTELVQGVSDGRWDMDDLELCLKAKEMLAFATEELFHQLCRASLPECKGVPESSSSLLVQSCTHVLAKSWPYFHADKSGTPFFVAHHIWFYRIRKMVCSKCRPNYDNVFRQQQGVAWKRLEDLCTI</sequence>
<comment type="caution">
    <text evidence="2">The sequence shown here is derived from an EMBL/GenBank/DDBJ whole genome shotgun (WGS) entry which is preliminary data.</text>
</comment>
<dbReference type="Gene3D" id="3.30.710.10">
    <property type="entry name" value="Potassium Channel Kv1.1, Chain A"/>
    <property type="match status" value="1"/>
</dbReference>
<dbReference type="AlphaFoldDB" id="A0AAW0FU06"/>
<evidence type="ECO:0000313" key="2">
    <source>
        <dbReference type="EMBL" id="KAK7682504.1"/>
    </source>
</evidence>
<feature type="domain" description="BTB" evidence="1">
    <location>
        <begin position="39"/>
        <end position="111"/>
    </location>
</feature>
<dbReference type="InterPro" id="IPR011333">
    <property type="entry name" value="SKP1/BTB/POZ_sf"/>
</dbReference>
<evidence type="ECO:0000313" key="3">
    <source>
        <dbReference type="Proteomes" id="UP001385951"/>
    </source>
</evidence>
<protein>
    <recommendedName>
        <fullName evidence="1">BTB domain-containing protein</fullName>
    </recommendedName>
</protein>
<keyword evidence="3" id="KW-1185">Reference proteome</keyword>
<evidence type="ECO:0000259" key="1">
    <source>
        <dbReference type="PROSITE" id="PS50097"/>
    </source>
</evidence>